<feature type="domain" description="CMP/dCMP-type deaminase" evidence="19">
    <location>
        <begin position="1"/>
        <end position="117"/>
    </location>
</feature>
<evidence type="ECO:0000256" key="3">
    <source>
        <dbReference type="ARBA" id="ARBA00004910"/>
    </source>
</evidence>
<evidence type="ECO:0000256" key="14">
    <source>
        <dbReference type="ARBA" id="ARBA00049886"/>
    </source>
</evidence>
<evidence type="ECO:0000256" key="1">
    <source>
        <dbReference type="ARBA" id="ARBA00002151"/>
    </source>
</evidence>
<evidence type="ECO:0000256" key="6">
    <source>
        <dbReference type="ARBA" id="ARBA00022619"/>
    </source>
</evidence>
<dbReference type="EC" id="3.5.4.26" evidence="15"/>
<evidence type="ECO:0000256" key="10">
    <source>
        <dbReference type="ARBA" id="ARBA00022857"/>
    </source>
</evidence>
<evidence type="ECO:0000256" key="11">
    <source>
        <dbReference type="ARBA" id="ARBA00023002"/>
    </source>
</evidence>
<comment type="caution">
    <text evidence="20">The sequence shown here is derived from an EMBL/GenBank/DDBJ whole genome shotgun (WGS) entry which is preliminary data.</text>
</comment>
<evidence type="ECO:0000256" key="12">
    <source>
        <dbReference type="ARBA" id="ARBA00023268"/>
    </source>
</evidence>
<dbReference type="GO" id="GO:0008835">
    <property type="term" value="F:diaminohydroxyphosphoribosylaminopyrimidine deaminase activity"/>
    <property type="evidence" value="ECO:0007669"/>
    <property type="project" value="UniProtKB-EC"/>
</dbReference>
<dbReference type="SUPFAM" id="SSF53597">
    <property type="entry name" value="Dihydrofolate reductase-like"/>
    <property type="match status" value="1"/>
</dbReference>
<dbReference type="AlphaFoldDB" id="A0A556P7I9"/>
<dbReference type="InterPro" id="IPR011549">
    <property type="entry name" value="RibD_C"/>
</dbReference>
<evidence type="ECO:0000259" key="19">
    <source>
        <dbReference type="PROSITE" id="PS51747"/>
    </source>
</evidence>
<keyword evidence="7 15" id="KW-0479">Metal-binding</keyword>
<dbReference type="Gene3D" id="3.40.430.10">
    <property type="entry name" value="Dihydrofolate Reductase, subunit A"/>
    <property type="match status" value="1"/>
</dbReference>
<dbReference type="InterPro" id="IPR016192">
    <property type="entry name" value="APOBEC/CMP_deaminase_Zn-bd"/>
</dbReference>
<dbReference type="GO" id="GO:0050661">
    <property type="term" value="F:NADP binding"/>
    <property type="evidence" value="ECO:0007669"/>
    <property type="project" value="InterPro"/>
</dbReference>
<evidence type="ECO:0000256" key="16">
    <source>
        <dbReference type="PIRSR" id="PIRSR006769-1"/>
    </source>
</evidence>
<dbReference type="Pfam" id="PF00383">
    <property type="entry name" value="dCMP_cyt_deam_1"/>
    <property type="match status" value="1"/>
</dbReference>
<evidence type="ECO:0000256" key="13">
    <source>
        <dbReference type="ARBA" id="ARBA00049861"/>
    </source>
</evidence>
<name>A0A556P7I9_9BACI</name>
<feature type="binding site" evidence="17">
    <location>
        <position position="148"/>
    </location>
    <ligand>
        <name>NADP(+)</name>
        <dbReference type="ChEBI" id="CHEBI:58349"/>
    </ligand>
</feature>
<dbReference type="EC" id="1.1.1.193" evidence="15"/>
<feature type="binding site" evidence="18">
    <location>
        <position position="69"/>
    </location>
    <ligand>
        <name>Zn(2+)</name>
        <dbReference type="ChEBI" id="CHEBI:29105"/>
        <note>catalytic</note>
    </ligand>
</feature>
<dbReference type="InterPro" id="IPR016193">
    <property type="entry name" value="Cytidine_deaminase-like"/>
</dbReference>
<comment type="similarity">
    <text evidence="5 15">In the C-terminal section; belongs to the HTP reductase family.</text>
</comment>
<feature type="binding site" evidence="17">
    <location>
        <position position="178"/>
    </location>
    <ligand>
        <name>substrate</name>
    </ligand>
</feature>
<dbReference type="UniPathway" id="UPA00275">
    <property type="reaction ID" value="UER00401"/>
</dbReference>
<feature type="binding site" evidence="18">
    <location>
        <position position="44"/>
    </location>
    <ligand>
        <name>Zn(2+)</name>
        <dbReference type="ChEBI" id="CHEBI:29105"/>
        <note>catalytic</note>
    </ligand>
</feature>
<dbReference type="InterPro" id="IPR002125">
    <property type="entry name" value="CMP_dCMP_dom"/>
</dbReference>
<comment type="function">
    <text evidence="1 15">Converts 2,5-diamino-6-(ribosylamino)-4(3h)-pyrimidinone 5'-phosphate into 5-amino-6-(ribosylamino)-2,4(1h,3h)-pyrimidinedione 5'-phosphate.</text>
</comment>
<evidence type="ECO:0000256" key="15">
    <source>
        <dbReference type="PIRNR" id="PIRNR006769"/>
    </source>
</evidence>
<feature type="binding site" evidence="17">
    <location>
        <position position="164"/>
    </location>
    <ligand>
        <name>NADP(+)</name>
        <dbReference type="ChEBI" id="CHEBI:58349"/>
    </ligand>
</feature>
<gene>
    <name evidence="20" type="primary">ribD</name>
    <name evidence="20" type="ORF">FPQ13_12090</name>
</gene>
<feature type="binding site" evidence="17">
    <location>
        <position position="286"/>
    </location>
    <ligand>
        <name>substrate</name>
    </ligand>
</feature>
<dbReference type="InterPro" id="IPR004794">
    <property type="entry name" value="Eubact_RibD"/>
</dbReference>
<proteinExistence type="inferred from homology"/>
<evidence type="ECO:0000256" key="7">
    <source>
        <dbReference type="ARBA" id="ARBA00022723"/>
    </source>
</evidence>
<evidence type="ECO:0000256" key="9">
    <source>
        <dbReference type="ARBA" id="ARBA00022833"/>
    </source>
</evidence>
<dbReference type="GO" id="GO:0009231">
    <property type="term" value="P:riboflavin biosynthetic process"/>
    <property type="evidence" value="ECO:0007669"/>
    <property type="project" value="UniProtKB-UniPathway"/>
</dbReference>
<dbReference type="PROSITE" id="PS51747">
    <property type="entry name" value="CYT_DCMP_DEAMINASES_2"/>
    <property type="match status" value="1"/>
</dbReference>
<keyword evidence="21" id="KW-1185">Reference proteome</keyword>
<comment type="catalytic activity">
    <reaction evidence="14 15">
        <text>2,5-diamino-6-hydroxy-4-(5-phosphoribosylamino)-pyrimidine + H2O + H(+) = 5-amino-6-(5-phospho-D-ribosylamino)uracil + NH4(+)</text>
        <dbReference type="Rhea" id="RHEA:21868"/>
        <dbReference type="ChEBI" id="CHEBI:15377"/>
        <dbReference type="ChEBI" id="CHEBI:15378"/>
        <dbReference type="ChEBI" id="CHEBI:28938"/>
        <dbReference type="ChEBI" id="CHEBI:58453"/>
        <dbReference type="ChEBI" id="CHEBI:58614"/>
        <dbReference type="EC" id="3.5.4.26"/>
    </reaction>
</comment>
<dbReference type="SUPFAM" id="SSF53927">
    <property type="entry name" value="Cytidine deaminase-like"/>
    <property type="match status" value="1"/>
</dbReference>
<dbReference type="CDD" id="cd01284">
    <property type="entry name" value="Riboflavin_deaminase-reductase"/>
    <property type="match status" value="1"/>
</dbReference>
<feature type="binding site" evidence="18">
    <location>
        <position position="78"/>
    </location>
    <ligand>
        <name>Zn(2+)</name>
        <dbReference type="ChEBI" id="CHEBI:29105"/>
        <note>catalytic</note>
    </ligand>
</feature>
<dbReference type="FunFam" id="3.40.140.10:FF:000025">
    <property type="entry name" value="Riboflavin biosynthesis protein RibD"/>
    <property type="match status" value="1"/>
</dbReference>
<comment type="similarity">
    <text evidence="4 15">In the N-terminal section; belongs to the cytidine and deoxycytidylate deaminase family.</text>
</comment>
<feature type="binding site" evidence="17">
    <location>
        <begin position="288"/>
        <end position="294"/>
    </location>
    <ligand>
        <name>NADP(+)</name>
        <dbReference type="ChEBI" id="CHEBI:58349"/>
    </ligand>
</feature>
<feature type="binding site" evidence="17">
    <location>
        <position position="194"/>
    </location>
    <ligand>
        <name>NADP(+)</name>
        <dbReference type="ChEBI" id="CHEBI:58349"/>
    </ligand>
</feature>
<feature type="binding site" evidence="17">
    <location>
        <position position="201"/>
    </location>
    <ligand>
        <name>substrate</name>
    </ligand>
</feature>
<accession>A0A556P7I9</accession>
<feature type="binding site" evidence="17">
    <location>
        <position position="216"/>
    </location>
    <ligand>
        <name>NADP(+)</name>
        <dbReference type="ChEBI" id="CHEBI:58349"/>
    </ligand>
</feature>
<dbReference type="EMBL" id="VMHE01000033">
    <property type="protein sequence ID" value="TSJ60354.1"/>
    <property type="molecule type" value="Genomic_DNA"/>
</dbReference>
<evidence type="ECO:0000256" key="5">
    <source>
        <dbReference type="ARBA" id="ARBA00007417"/>
    </source>
</evidence>
<keyword evidence="12" id="KW-0511">Multifunctional enzyme</keyword>
<dbReference type="Proteomes" id="UP000316425">
    <property type="component" value="Unassembled WGS sequence"/>
</dbReference>
<evidence type="ECO:0000256" key="18">
    <source>
        <dbReference type="PIRSR" id="PIRSR006769-3"/>
    </source>
</evidence>
<feature type="binding site" evidence="17">
    <location>
        <position position="198"/>
    </location>
    <ligand>
        <name>substrate</name>
    </ligand>
</feature>
<evidence type="ECO:0000313" key="20">
    <source>
        <dbReference type="EMBL" id="TSJ60354.1"/>
    </source>
</evidence>
<dbReference type="NCBIfam" id="TIGR00227">
    <property type="entry name" value="ribD_Cterm"/>
    <property type="match status" value="1"/>
</dbReference>
<keyword evidence="8 15" id="KW-0378">Hydrolase</keyword>
<feature type="active site" description="Proton donor" evidence="16">
    <location>
        <position position="46"/>
    </location>
</feature>
<dbReference type="GO" id="GO:0008270">
    <property type="term" value="F:zinc ion binding"/>
    <property type="evidence" value="ECO:0007669"/>
    <property type="project" value="InterPro"/>
</dbReference>
<reference evidence="20 21" key="1">
    <citation type="submission" date="2019-07" db="EMBL/GenBank/DDBJ databases">
        <title>Allobacillus sp. nov. SKP isolated from shrimp paste of Euphausiacea.</title>
        <authorList>
            <person name="Kanchanasin P."/>
            <person name="Tanasupawat S."/>
            <person name="Shi W."/>
            <person name="Wu L."/>
            <person name="Ma J."/>
        </authorList>
    </citation>
    <scope>NUCLEOTIDE SEQUENCE [LARGE SCALE GENOMIC DNA]</scope>
    <source>
        <strain evidence="20 21">SKP4-8</strain>
    </source>
</reference>
<dbReference type="InterPro" id="IPR024072">
    <property type="entry name" value="DHFR-like_dom_sf"/>
</dbReference>
<dbReference type="OrthoDB" id="9800865at2"/>
<feature type="binding site" evidence="17">
    <location>
        <position position="162"/>
    </location>
    <ligand>
        <name>substrate</name>
    </ligand>
</feature>
<dbReference type="InterPro" id="IPR002734">
    <property type="entry name" value="RibDG_C"/>
</dbReference>
<keyword evidence="10 15" id="KW-0521">NADP</keyword>
<keyword evidence="11 15" id="KW-0560">Oxidoreductase</keyword>
<comment type="pathway">
    <text evidence="2 15">Cofactor biosynthesis; riboflavin biosynthesis; 5-amino-6-(D-ribitylamino)uracil from GTP: step 2/4.</text>
</comment>
<organism evidence="20 21">
    <name type="scientific">Allobacillus salarius</name>
    <dbReference type="NCBI Taxonomy" id="1955272"/>
    <lineage>
        <taxon>Bacteria</taxon>
        <taxon>Bacillati</taxon>
        <taxon>Bacillota</taxon>
        <taxon>Bacilli</taxon>
        <taxon>Bacillales</taxon>
        <taxon>Bacillaceae</taxon>
        <taxon>Allobacillus</taxon>
    </lineage>
</organism>
<dbReference type="PROSITE" id="PS00903">
    <property type="entry name" value="CYT_DCMP_DEAMINASES_1"/>
    <property type="match status" value="1"/>
</dbReference>
<keyword evidence="9 15" id="KW-0862">Zinc</keyword>
<evidence type="ECO:0000313" key="21">
    <source>
        <dbReference type="Proteomes" id="UP000316425"/>
    </source>
</evidence>
<keyword evidence="6 15" id="KW-0686">Riboflavin biosynthesis</keyword>
<evidence type="ECO:0000256" key="8">
    <source>
        <dbReference type="ARBA" id="ARBA00022801"/>
    </source>
</evidence>
<dbReference type="InterPro" id="IPR050765">
    <property type="entry name" value="Riboflavin_Biosynth_HTPR"/>
</dbReference>
<sequence>MKHALEMARLTIGQTHPNPSVGAIVVKNGRVIGVGTHMKPGEPHAEVFALQQAGDEAEGADIYVTLEPCAHYGKTPPCAKAIIDAGIKKVFAATLDPNPKVAGKGVQWLRDEGIDVEVGLHEEDAIEINKDFMHFMRNKRPYVTIKTAVSLDGKMTANSGDSKWITGEAARRDVHENRHRHDAILVGIETVKHDDPQLTTRLPHGGINPIRIILDTHLSIPFHAKILTDKAVRTIIVCANDASESTEKQLNEIEHIDVLRMPTDEIYLNDLLATLAEDKIMSVYVEGGSKIHSSFIHKQLFDELHVYMAPKLIGGPTSKPFFNQNGFAEVSQSVKLTFESIEQMDDDLKIIAKPKR</sequence>
<protein>
    <recommendedName>
        <fullName evidence="15">Riboflavin biosynthesis protein RibD</fullName>
    </recommendedName>
    <domain>
        <recommendedName>
            <fullName evidence="15">Diaminohydroxyphosphoribosylaminopyrimidine deaminase</fullName>
            <shortName evidence="15">DRAP deaminase</shortName>
            <ecNumber evidence="15">3.5.4.26</ecNumber>
        </recommendedName>
        <alternativeName>
            <fullName evidence="15">Riboflavin-specific deaminase</fullName>
        </alternativeName>
    </domain>
    <domain>
        <recommendedName>
            <fullName evidence="15">5-amino-6-(5-phosphoribosylamino)uracil reductase</fullName>
            <ecNumber evidence="15">1.1.1.193</ecNumber>
        </recommendedName>
        <alternativeName>
            <fullName evidence="15">HTP reductase</fullName>
        </alternativeName>
    </domain>
</protein>
<feature type="binding site" evidence="17">
    <location>
        <position position="190"/>
    </location>
    <ligand>
        <name>NADP(+)</name>
        <dbReference type="ChEBI" id="CHEBI:58349"/>
    </ligand>
</feature>
<dbReference type="PIRSF" id="PIRSF006769">
    <property type="entry name" value="RibD"/>
    <property type="match status" value="1"/>
</dbReference>
<comment type="pathway">
    <text evidence="3 15">Cofactor biosynthesis; riboflavin biosynthesis; 5-amino-6-(D-ribitylamino)uracil from GTP: step 3/4.</text>
</comment>
<dbReference type="PANTHER" id="PTHR38011">
    <property type="entry name" value="DIHYDROFOLATE REDUCTASE FAMILY PROTEIN (AFU_ORTHOLOGUE AFUA_8G06820)"/>
    <property type="match status" value="1"/>
</dbReference>
<dbReference type="GO" id="GO:0008703">
    <property type="term" value="F:5-amino-6-(5-phosphoribosylamino)uracil reductase activity"/>
    <property type="evidence" value="ECO:0007669"/>
    <property type="project" value="UniProtKB-EC"/>
</dbReference>
<evidence type="ECO:0000256" key="17">
    <source>
        <dbReference type="PIRSR" id="PIRSR006769-2"/>
    </source>
</evidence>
<dbReference type="PANTHER" id="PTHR38011:SF7">
    <property type="entry name" value="2,5-DIAMINO-6-RIBOSYLAMINO-4(3H)-PYRIMIDINONE 5'-PHOSPHATE REDUCTASE"/>
    <property type="match status" value="1"/>
</dbReference>
<dbReference type="NCBIfam" id="TIGR00326">
    <property type="entry name" value="eubact_ribD"/>
    <property type="match status" value="1"/>
</dbReference>
<comment type="catalytic activity">
    <reaction evidence="13 15">
        <text>5-amino-6-(5-phospho-D-ribitylamino)uracil + NADP(+) = 5-amino-6-(5-phospho-D-ribosylamino)uracil + NADPH + H(+)</text>
        <dbReference type="Rhea" id="RHEA:17845"/>
        <dbReference type="ChEBI" id="CHEBI:15378"/>
        <dbReference type="ChEBI" id="CHEBI:57783"/>
        <dbReference type="ChEBI" id="CHEBI:58349"/>
        <dbReference type="ChEBI" id="CHEBI:58421"/>
        <dbReference type="ChEBI" id="CHEBI:58453"/>
        <dbReference type="EC" id="1.1.1.193"/>
    </reaction>
</comment>
<evidence type="ECO:0000256" key="4">
    <source>
        <dbReference type="ARBA" id="ARBA00005259"/>
    </source>
</evidence>
<evidence type="ECO:0000256" key="2">
    <source>
        <dbReference type="ARBA" id="ARBA00004882"/>
    </source>
</evidence>
<dbReference type="Gene3D" id="3.40.140.10">
    <property type="entry name" value="Cytidine Deaminase, domain 2"/>
    <property type="match status" value="1"/>
</dbReference>
<dbReference type="Pfam" id="PF01872">
    <property type="entry name" value="RibD_C"/>
    <property type="match status" value="1"/>
</dbReference>
<comment type="cofactor">
    <cofactor evidence="15 18">
        <name>Zn(2+)</name>
        <dbReference type="ChEBI" id="CHEBI:29105"/>
    </cofactor>
    <text evidence="15 18">Binds 1 zinc ion.</text>
</comment>